<feature type="compositionally biased region" description="Basic and acidic residues" evidence="4">
    <location>
        <begin position="2346"/>
        <end position="2357"/>
    </location>
</feature>
<feature type="region of interest" description="Disordered" evidence="4">
    <location>
        <begin position="1033"/>
        <end position="1052"/>
    </location>
</feature>
<feature type="region of interest" description="Disordered" evidence="4">
    <location>
        <begin position="2051"/>
        <end position="2108"/>
    </location>
</feature>
<comment type="caution">
    <text evidence="6">The sequence shown here is derived from an EMBL/GenBank/DDBJ whole genome shotgun (WGS) entry which is preliminary data.</text>
</comment>
<protein>
    <submittedName>
        <fullName evidence="6">Uncharacterized protein</fullName>
    </submittedName>
</protein>
<feature type="compositionally biased region" description="Basic and acidic residues" evidence="4">
    <location>
        <begin position="2364"/>
        <end position="2373"/>
    </location>
</feature>
<comment type="similarity">
    <text evidence="2">Belongs to the HIR3 family.</text>
</comment>
<dbReference type="InterPro" id="IPR011990">
    <property type="entry name" value="TPR-like_helical_dom_sf"/>
</dbReference>
<dbReference type="GO" id="GO:0000417">
    <property type="term" value="C:HIR complex"/>
    <property type="evidence" value="ECO:0007669"/>
    <property type="project" value="TreeGrafter"/>
</dbReference>
<feature type="region of interest" description="Disordered" evidence="4">
    <location>
        <begin position="2330"/>
        <end position="2403"/>
    </location>
</feature>
<dbReference type="EMBL" id="MVBO01000034">
    <property type="protein sequence ID" value="OZJ04642.1"/>
    <property type="molecule type" value="Genomic_DNA"/>
</dbReference>
<dbReference type="PANTHER" id="PTHR15502:SF7">
    <property type="entry name" value="CALCINEURIN-BINDING PROTEIN CABIN-1"/>
    <property type="match status" value="1"/>
</dbReference>
<proteinExistence type="inferred from homology"/>
<dbReference type="PANTHER" id="PTHR15502">
    <property type="entry name" value="CALCINEURIN-BINDING PROTEIN CABIN 1-RELATED"/>
    <property type="match status" value="1"/>
</dbReference>
<organism evidence="6 7">
    <name type="scientific">Bifiguratus adelaidae</name>
    <dbReference type="NCBI Taxonomy" id="1938954"/>
    <lineage>
        <taxon>Eukaryota</taxon>
        <taxon>Fungi</taxon>
        <taxon>Fungi incertae sedis</taxon>
        <taxon>Mucoromycota</taxon>
        <taxon>Mucoromycotina</taxon>
        <taxon>Endogonomycetes</taxon>
        <taxon>Endogonales</taxon>
        <taxon>Endogonales incertae sedis</taxon>
        <taxon>Bifiguratus</taxon>
    </lineage>
</organism>
<gene>
    <name evidence="6" type="ORF">BZG36_02054</name>
</gene>
<feature type="compositionally biased region" description="Low complexity" evidence="4">
    <location>
        <begin position="2092"/>
        <end position="2102"/>
    </location>
</feature>
<evidence type="ECO:0000256" key="5">
    <source>
        <dbReference type="SAM" id="SignalP"/>
    </source>
</evidence>
<evidence type="ECO:0000256" key="1">
    <source>
        <dbReference type="ARBA" id="ARBA00004123"/>
    </source>
</evidence>
<dbReference type="GO" id="GO:0006325">
    <property type="term" value="P:chromatin organization"/>
    <property type="evidence" value="ECO:0007669"/>
    <property type="project" value="InterPro"/>
</dbReference>
<dbReference type="GO" id="GO:0005634">
    <property type="term" value="C:nucleus"/>
    <property type="evidence" value="ECO:0007669"/>
    <property type="project" value="UniProtKB-SubCell"/>
</dbReference>
<reference evidence="6 7" key="1">
    <citation type="journal article" date="2017" name="Mycologia">
        <title>Bifiguratus adelaidae, gen. et sp. nov., a new member of Mucoromycotina in endophytic and soil-dwelling habitats.</title>
        <authorList>
            <person name="Torres-Cruz T.J."/>
            <person name="Billingsley Tobias T.L."/>
            <person name="Almatruk M."/>
            <person name="Hesse C."/>
            <person name="Kuske C.R."/>
            <person name="Desiro A."/>
            <person name="Benucci G.M."/>
            <person name="Bonito G."/>
            <person name="Stajich J.E."/>
            <person name="Dunlap C."/>
            <person name="Arnold A.E."/>
            <person name="Porras-Alfaro A."/>
        </authorList>
    </citation>
    <scope>NUCLEOTIDE SEQUENCE [LARGE SCALE GENOMIC DNA]</scope>
    <source>
        <strain evidence="6 7">AZ0501</strain>
    </source>
</reference>
<evidence type="ECO:0000256" key="3">
    <source>
        <dbReference type="ARBA" id="ARBA00023242"/>
    </source>
</evidence>
<evidence type="ECO:0000256" key="4">
    <source>
        <dbReference type="SAM" id="MobiDB-lite"/>
    </source>
</evidence>
<dbReference type="OrthoDB" id="77564at2759"/>
<evidence type="ECO:0000313" key="7">
    <source>
        <dbReference type="Proteomes" id="UP000242875"/>
    </source>
</evidence>
<comment type="subcellular location">
    <subcellularLocation>
        <location evidence="1">Nucleus</location>
    </subcellularLocation>
</comment>
<dbReference type="SUPFAM" id="SSF48452">
    <property type="entry name" value="TPR-like"/>
    <property type="match status" value="1"/>
</dbReference>
<dbReference type="GO" id="GO:0031491">
    <property type="term" value="F:nucleosome binding"/>
    <property type="evidence" value="ECO:0007669"/>
    <property type="project" value="TreeGrafter"/>
</dbReference>
<dbReference type="Gene3D" id="1.25.40.10">
    <property type="entry name" value="Tetratricopeptide repeat domain"/>
    <property type="match status" value="1"/>
</dbReference>
<keyword evidence="7" id="KW-1185">Reference proteome</keyword>
<feature type="region of interest" description="Disordered" evidence="4">
    <location>
        <begin position="1993"/>
        <end position="2038"/>
    </location>
</feature>
<feature type="chain" id="PRO_5012785864" evidence="5">
    <location>
        <begin position="19"/>
        <end position="2403"/>
    </location>
</feature>
<evidence type="ECO:0000313" key="6">
    <source>
        <dbReference type="EMBL" id="OZJ04642.1"/>
    </source>
</evidence>
<feature type="signal peptide" evidence="5">
    <location>
        <begin position="1"/>
        <end position="18"/>
    </location>
</feature>
<keyword evidence="5" id="KW-0732">Signal</keyword>
<feature type="compositionally biased region" description="Acidic residues" evidence="4">
    <location>
        <begin position="2079"/>
        <end position="2091"/>
    </location>
</feature>
<dbReference type="Proteomes" id="UP000242875">
    <property type="component" value="Unassembled WGS sequence"/>
</dbReference>
<dbReference type="InterPro" id="IPR033053">
    <property type="entry name" value="Hir3/CABIN1"/>
</dbReference>
<sequence>MKWRALTIFLVGICFIYAISVLQDTTFPRPTLVYEDEDALFKQRRDKPSEIKISLVDKYLHLTVVWNQSSSSLSSQPKAASGVEGVVEHYRKPLKQYLGPNSGSRQGWQFVYADVLGGPITKTVQPASVPLDDEFTFHPFAGVLYQTLNDEFVEYFIRIYYDFSQFMEEEEQKTVEEGDGSLLRYQDIRLPGSTMVNSFFWCNHTLVYSRQPDAYRFRIALAHIEPLTQATDLGEQPPLLDIKAGTPGARVLRYQPLRNDNYEYDMIPLYSDRPDVLRLLTSEIFQTSEALFFNVTIWDNYTTPDGTTDGPNWVKRHQILYRYSYDYDSMDYMRFGDSMHLPPEKPRLARPKLTLASTPDAKTIVIPIKNVFVTLDYTRDLSLSKTEATSKTTLYLDPGTGEIIPELYLWSQDETIPTLDGGVDVDIRSVVLHENREMVAIITEHNDIIIYKRGEADIKPTVTEPPTMWQRLDKYFGIDEKDLEARMGSAKQYSESPELRDKVRSLQWKLRLALDGAMTAKPRQVMFVDVTDSNDTDSTMLLVVRNDGSVASYNLNSGYAQTDNSFISFVLAKYDMFIGMIVVIMVFLRWSALNQSDEESDEEGPREIQIEKCLQEYQRALRLQAKGNWDEAEELYEDLLEKDVLSEEIVDPKEGTGERSAHASLQYLVFKNYAGLLEERSKLDDTNVNADSLSRDAMKYYVKALNVDDTEYTTWHRLGLLALQKKNLRLARFAFECALKEPNEEAMSAAGQKFSADLKPIQWLSMEKLCNVLYTLGDYTACLELLDYTLQMLPGTVSAVNLKYAIEDRMTTSAVSGSRLGAMMNPSEDTMNKSFTEEITFIELSENSWSNFYSSLNTLYDRACTQLKKASLSNTETSFSSLLQRAEIVVSNYQVELPSYPYPPTNPEQDSWERSRQASQNMSIWSMINPVASVEKRRPSTDVDIIDEERLLRGMKRPRETSETTMQMRQMLGTAEREFLGTVTTAVRATGFDTFSGDAISDRSNYRAKPIFNFYNWFASKLDEISSPADDFLNPSGDSGSNRRGGGAKPLASKRNTKMLTFVLAPKAGPNEDPYEESYEVVNLAKNINAHRYGLLDCLFAYVIHWVKDDYNHSKWLHRWPEGIYDHVFRILYDEGSTLWEWMQANIVGDQSQPATDMICLPIAELLLDKLISQHIARITAQIAKVNQDLGSKRRGLKPPSRTLEKPPLDSEVDRVDSLLQFWMLKFQRSFGAPYLLALVMKACNDNAEDPQGLVRHLEQIVNGPYLTVLLRFCWLWARYHQLKQNLSQSLNTTRIMLKFLEFTPTHIHLVNCSYDATINPATVALRSQEMKIEKQMADMEVRIGEGDYERVYESLRHLIDSLNTSGSTIESAPAQAVSNLDLWHMLATACRQTNRIVDLLKCYGCMLQASILKLSSFDYINETDVANRPLHLEVIDVLRTVAQVLQDLLALLKEQTEGLAKDVVSVLLPPLSDLVQLAAIYLFQHPAFSVTTGAEAERYPDVDNGLLTIVSVRALCSLLVIIHSKREDVPKGDALMDKTDEHALRDSVQEPLLHLMSLVHQVFGRREICSADDGLLLHILRAQLKAFDGSFAEREKKQCLFCMYGYRFEPEQSILEEHEAKPSPLEEGDVELIFSMLIPVLYSKLDRGATLKQDVKDIFDQISEFYKELPEGDGQLQNNKSVIDSYLESQMRCTTVQDFQSDKWMPPLRSISRSNENAFSKVYYDVFYLKGKLAQVSARTRLRTHSEKIIEDCEEAAESFTLHLCFKPGDLKAWHALGVCYSAVADEGLAWSASNINDDKHNIANLQKGAYLALLQSTKLLRTAKSVDDSEVRDLWFDFGMLLYTMLSRPMEGLTFQTLPSVTLWNDDGERKQTQGPRPNDTELWCLGLLCFSRSLEVQRPEDMLWRSLMMLGKCFEKLRRRPQEAIALYIQAIKRVPPSPQSSEIVIDPLYQLYTSLLKHLHRKSITSQYVLEILDDRALKEALTGAFPKPDLTERQRQEAELLTETNGKVQQDDLDNGVARPEEESKQNDATMEIEPERLDDVLSMHKNQPKSDQATAPAQLEKQDQSPQQAAEDVQMDEPEALDEPEAAQQQEAFSEPIAKGDTSLHPLEMQAYDAIYEHIAQLRRHDKRKWYHRPIYKHAWMLYHIYNNAEAAKGQMLQLLSIRMTKQFVNFWKPQFERQVQPGRHFTCVEQYSRFLSTLLTETMDLDNSKMFCRRLRKSQNVILNFNDTWKTAYDGFMKVADKIAVECFPDLDIEQELRAITALFSSANDVEQAMLKMPKTRPAALLSDVQEVRKLNNRLAPNDQADAILSKLYLGLFKTMNDASPPTQKAEPEQAETTEADRDTTKHPPDQADDCEATARKVEPKESVSCSKADGSDDKNTVTPASIIARISKTWR</sequence>
<feature type="compositionally biased region" description="Basic and acidic residues" evidence="4">
    <location>
        <begin position="1994"/>
        <end position="2003"/>
    </location>
</feature>
<evidence type="ECO:0000256" key="2">
    <source>
        <dbReference type="ARBA" id="ARBA00007335"/>
    </source>
</evidence>
<name>A0A261Y221_9FUNG</name>
<accession>A0A261Y221</accession>
<keyword evidence="3" id="KW-0539">Nucleus</keyword>